<dbReference type="AlphaFoldDB" id="A0A6M3XXY5"/>
<sequence>MTIQKFEVPDWIRSVLICDPTDIWGNVVGMGLAELAAVICPAKRFDRRGNLILWDNFEFGLARWDVTEGGTLAEVSLSTTIITSGGYSVKLTAGSDGLQYARIRHRHLHPVAGRVGVEISFTLHTNTSKMRFWLQFFDGINQQAYAIQYDAVANTLSYKTTAGAWTTFVADLDLPYLDTLFHTLKFVVDIENQKYVRCLFNRNEYDLLTYVPHITTDTTLESMMIAIEHISKAGTNPHSYVDDLILTQNEPA</sequence>
<organism evidence="1">
    <name type="scientific">viral metagenome</name>
    <dbReference type="NCBI Taxonomy" id="1070528"/>
    <lineage>
        <taxon>unclassified sequences</taxon>
        <taxon>metagenomes</taxon>
        <taxon>organismal metagenomes</taxon>
    </lineage>
</organism>
<protein>
    <submittedName>
        <fullName evidence="1">Uncharacterized protein</fullName>
    </submittedName>
</protein>
<dbReference type="Gene3D" id="2.60.120.260">
    <property type="entry name" value="Galactose-binding domain-like"/>
    <property type="match status" value="1"/>
</dbReference>
<gene>
    <name evidence="1" type="ORF">TM448B02843_0004</name>
</gene>
<reference evidence="1" key="1">
    <citation type="submission" date="2020-03" db="EMBL/GenBank/DDBJ databases">
        <title>The deep terrestrial virosphere.</title>
        <authorList>
            <person name="Holmfeldt K."/>
            <person name="Nilsson E."/>
            <person name="Simone D."/>
            <person name="Lopez-Fernandez M."/>
            <person name="Wu X."/>
            <person name="de Brujin I."/>
            <person name="Lundin D."/>
            <person name="Andersson A."/>
            <person name="Bertilsson S."/>
            <person name="Dopson M."/>
        </authorList>
    </citation>
    <scope>NUCLEOTIDE SEQUENCE</scope>
    <source>
        <strain evidence="1">TM448B02843</strain>
    </source>
</reference>
<name>A0A6M3XXY5_9ZZZZ</name>
<evidence type="ECO:0000313" key="1">
    <source>
        <dbReference type="EMBL" id="QJI01938.1"/>
    </source>
</evidence>
<dbReference type="EMBL" id="MT144963">
    <property type="protein sequence ID" value="QJI01938.1"/>
    <property type="molecule type" value="Genomic_DNA"/>
</dbReference>
<proteinExistence type="predicted"/>
<accession>A0A6M3XXY5</accession>